<sequence length="283" mass="31199">MNWLKYRFLYFFISLAVLLPGIYSLWRFGLNPSVEFTGGSLLEISLESPSPDQIKDLLSPTYSIHSLDHDSSTITLKLDPLTQSQADQIVSDLKTLDSQAKLISFTSVGPSVGGQLLTKALTAILIAALATLLYIAYSFRNLTFGFFAIIAMLHDTLILLGSYSLLGHFFGFQTDLLIVTAILTTLSFSVHDTIVVFDRIRELKNKTTSSLYALSNRAITETITRSLNNSLTIIFMLLSLALLGGDSIKHFTIALLIGAITGTYSSTFTAVPLLVTWDTIRRK</sequence>
<dbReference type="InterPro" id="IPR022646">
    <property type="entry name" value="SecD/SecF_CS"/>
</dbReference>
<dbReference type="Gene3D" id="1.20.1640.10">
    <property type="entry name" value="Multidrug efflux transporter AcrB transmembrane domain"/>
    <property type="match status" value="1"/>
</dbReference>
<evidence type="ECO:0000259" key="10">
    <source>
        <dbReference type="Pfam" id="PF02355"/>
    </source>
</evidence>
<name>A0A857N5T5_9BACT</name>
<dbReference type="GO" id="GO:0015450">
    <property type="term" value="F:protein-transporting ATPase activity"/>
    <property type="evidence" value="ECO:0007669"/>
    <property type="project" value="InterPro"/>
</dbReference>
<comment type="subunit">
    <text evidence="9">Forms a complex with SecD. Part of the essential Sec protein translocation apparatus which comprises SecA, SecYEG and auxiliary proteins SecDF. Other proteins may also be involved.</text>
</comment>
<dbReference type="InterPro" id="IPR022813">
    <property type="entry name" value="SecD/SecF_arch_bac"/>
</dbReference>
<dbReference type="NCBIfam" id="TIGR00966">
    <property type="entry name" value="transloc_SecF"/>
    <property type="match status" value="1"/>
</dbReference>
<dbReference type="SUPFAM" id="SSF82866">
    <property type="entry name" value="Multidrug efflux transporter AcrB transmembrane domain"/>
    <property type="match status" value="1"/>
</dbReference>
<dbReference type="InterPro" id="IPR022645">
    <property type="entry name" value="SecD/SecF_bac"/>
</dbReference>
<dbReference type="PANTHER" id="PTHR30081:SF8">
    <property type="entry name" value="PROTEIN TRANSLOCASE SUBUNIT SECF"/>
    <property type="match status" value="1"/>
</dbReference>
<feature type="transmembrane region" description="Helical" evidence="9">
    <location>
        <begin position="7"/>
        <end position="26"/>
    </location>
</feature>
<dbReference type="EMBL" id="CP047901">
    <property type="protein sequence ID" value="QHO63334.1"/>
    <property type="molecule type" value="Genomic_DNA"/>
</dbReference>
<evidence type="ECO:0000256" key="1">
    <source>
        <dbReference type="ARBA" id="ARBA00004651"/>
    </source>
</evidence>
<comment type="function">
    <text evidence="9">Part of the Sec protein translocase complex. Interacts with the SecYEG preprotein conducting channel. SecDF uses the proton motive force (PMF) to complete protein translocation after the ATP-dependent function of SecA.</text>
</comment>
<comment type="similarity">
    <text evidence="9">Belongs to the SecD/SecF family. SecF subfamily.</text>
</comment>
<gene>
    <name evidence="9" type="primary">secF</name>
    <name evidence="11" type="ORF">MICH65_0353</name>
</gene>
<dbReference type="PRINTS" id="PR01755">
    <property type="entry name" value="SECFTRNLCASE"/>
</dbReference>
<dbReference type="Proteomes" id="UP000463983">
    <property type="component" value="Chromosome"/>
</dbReference>
<evidence type="ECO:0000313" key="11">
    <source>
        <dbReference type="EMBL" id="QHO63334.1"/>
    </source>
</evidence>
<reference evidence="12" key="1">
    <citation type="journal article" date="2020" name="Microorganisms">
        <title>Complete Genome of a Member of a New Bacterial Lineage in the Microgenomates Group Reveals an Unusual Nucleotide Composition Disparity Between Two Strands of DNA and Limited Metabolic Potential.</title>
        <authorList>
            <person name="Kadnikov V.V."/>
            <person name="Mardanov A.V."/>
            <person name="Beletsky A.V."/>
            <person name="Karnachuk O.V."/>
            <person name="Ravin N.V."/>
        </authorList>
    </citation>
    <scope>NUCLEOTIDE SEQUENCE [LARGE SCALE GENOMIC DNA]</scope>
</reference>
<evidence type="ECO:0000256" key="9">
    <source>
        <dbReference type="HAMAP-Rule" id="MF_01464"/>
    </source>
</evidence>
<evidence type="ECO:0000256" key="4">
    <source>
        <dbReference type="ARBA" id="ARBA00022692"/>
    </source>
</evidence>
<dbReference type="InterPro" id="IPR048634">
    <property type="entry name" value="SecD_SecF_C"/>
</dbReference>
<keyword evidence="12" id="KW-1185">Reference proteome</keyword>
<feature type="transmembrane region" description="Helical" evidence="9">
    <location>
        <begin position="144"/>
        <end position="170"/>
    </location>
</feature>
<evidence type="ECO:0000256" key="5">
    <source>
        <dbReference type="ARBA" id="ARBA00022927"/>
    </source>
</evidence>
<keyword evidence="7 9" id="KW-0811">Translocation</keyword>
<dbReference type="GO" id="GO:0065002">
    <property type="term" value="P:intracellular protein transmembrane transport"/>
    <property type="evidence" value="ECO:0007669"/>
    <property type="project" value="UniProtKB-UniRule"/>
</dbReference>
<evidence type="ECO:0000256" key="2">
    <source>
        <dbReference type="ARBA" id="ARBA00022448"/>
    </source>
</evidence>
<keyword evidence="2 9" id="KW-0813">Transport</keyword>
<dbReference type="AlphaFoldDB" id="A0A857N5T5"/>
<dbReference type="GO" id="GO:0006605">
    <property type="term" value="P:protein targeting"/>
    <property type="evidence" value="ECO:0007669"/>
    <property type="project" value="UniProtKB-UniRule"/>
</dbReference>
<dbReference type="KEGG" id="caqa:MICH65_0353"/>
<dbReference type="PANTHER" id="PTHR30081">
    <property type="entry name" value="PROTEIN-EXPORT MEMBRANE PROTEIN SEC"/>
    <property type="match status" value="1"/>
</dbReference>
<keyword evidence="8 9" id="KW-0472">Membrane</keyword>
<dbReference type="Pfam" id="PF07549">
    <property type="entry name" value="Sec_GG"/>
    <property type="match status" value="1"/>
</dbReference>
<evidence type="ECO:0000256" key="7">
    <source>
        <dbReference type="ARBA" id="ARBA00023010"/>
    </source>
</evidence>
<feature type="transmembrane region" description="Helical" evidence="9">
    <location>
        <begin position="251"/>
        <end position="275"/>
    </location>
</feature>
<organism evidence="11 12">
    <name type="scientific">Candidatus Chazhemtobacterium aquaticus</name>
    <dbReference type="NCBI Taxonomy" id="2715735"/>
    <lineage>
        <taxon>Bacteria</taxon>
        <taxon>Candidatus Chazhemtobacteraceae</taxon>
        <taxon>Candidatus Chazhemtobacterium</taxon>
    </lineage>
</organism>
<evidence type="ECO:0000313" key="12">
    <source>
        <dbReference type="Proteomes" id="UP000463983"/>
    </source>
</evidence>
<evidence type="ECO:0000256" key="3">
    <source>
        <dbReference type="ARBA" id="ARBA00022475"/>
    </source>
</evidence>
<dbReference type="Pfam" id="PF02355">
    <property type="entry name" value="SecD_SecF_C"/>
    <property type="match status" value="1"/>
</dbReference>
<comment type="subcellular location">
    <subcellularLocation>
        <location evidence="1 9">Cell membrane</location>
        <topology evidence="1 9">Multi-pass membrane protein</topology>
    </subcellularLocation>
</comment>
<keyword evidence="6 9" id="KW-1133">Transmembrane helix</keyword>
<feature type="domain" description="Protein export membrane protein SecD/SecF C-terminal" evidence="10">
    <location>
        <begin position="92"/>
        <end position="278"/>
    </location>
</feature>
<dbReference type="HAMAP" id="MF_01464_B">
    <property type="entry name" value="SecF_B"/>
    <property type="match status" value="1"/>
</dbReference>
<feature type="transmembrane region" description="Helical" evidence="9">
    <location>
        <begin position="176"/>
        <end position="197"/>
    </location>
</feature>
<accession>A0A857N5T5</accession>
<evidence type="ECO:0000256" key="6">
    <source>
        <dbReference type="ARBA" id="ARBA00022989"/>
    </source>
</evidence>
<dbReference type="RefSeq" id="WP_161931720.1">
    <property type="nucleotide sequence ID" value="NZ_CP047901.1"/>
</dbReference>
<dbReference type="GO" id="GO:0043952">
    <property type="term" value="P:protein transport by the Sec complex"/>
    <property type="evidence" value="ECO:0007669"/>
    <property type="project" value="UniProtKB-UniRule"/>
</dbReference>
<keyword evidence="4 9" id="KW-0812">Transmembrane</keyword>
<keyword evidence="5 9" id="KW-0653">Protein transport</keyword>
<feature type="transmembrane region" description="Helical" evidence="9">
    <location>
        <begin position="227"/>
        <end position="245"/>
    </location>
</feature>
<proteinExistence type="inferred from homology"/>
<keyword evidence="3 9" id="KW-1003">Cell membrane</keyword>
<protein>
    <recommendedName>
        <fullName evidence="9">Protein-export membrane protein SecF</fullName>
    </recommendedName>
</protein>
<dbReference type="GO" id="GO:0005886">
    <property type="term" value="C:plasma membrane"/>
    <property type="evidence" value="ECO:0007669"/>
    <property type="project" value="UniProtKB-SubCell"/>
</dbReference>
<feature type="transmembrane region" description="Helical" evidence="9">
    <location>
        <begin position="116"/>
        <end position="137"/>
    </location>
</feature>
<evidence type="ECO:0000256" key="8">
    <source>
        <dbReference type="ARBA" id="ARBA00023136"/>
    </source>
</evidence>
<dbReference type="InterPro" id="IPR005665">
    <property type="entry name" value="SecF_bac"/>
</dbReference>